<dbReference type="PROSITE" id="PS50112">
    <property type="entry name" value="PAS"/>
    <property type="match status" value="1"/>
</dbReference>
<keyword evidence="2" id="KW-0058">Aromatic hydrocarbons catabolism</keyword>
<keyword evidence="1" id="KW-0547">Nucleotide-binding</keyword>
<dbReference type="InterPro" id="IPR000700">
    <property type="entry name" value="PAS-assoc_C"/>
</dbReference>
<dbReference type="InterPro" id="IPR009057">
    <property type="entry name" value="Homeodomain-like_sf"/>
</dbReference>
<dbReference type="OrthoDB" id="9771372at2"/>
<proteinExistence type="predicted"/>
<evidence type="ECO:0000259" key="10">
    <source>
        <dbReference type="PROSITE" id="PS50113"/>
    </source>
</evidence>
<dbReference type="NCBIfam" id="TIGR00229">
    <property type="entry name" value="sensory_box"/>
    <property type="match status" value="1"/>
</dbReference>
<dbReference type="Pfam" id="PF13426">
    <property type="entry name" value="PAS_9"/>
    <property type="match status" value="1"/>
</dbReference>
<evidence type="ECO:0000259" key="9">
    <source>
        <dbReference type="PROSITE" id="PS50112"/>
    </source>
</evidence>
<dbReference type="InterPro" id="IPR030828">
    <property type="entry name" value="HTH_TyrR"/>
</dbReference>
<keyword evidence="5" id="KW-0238">DNA-binding</keyword>
<dbReference type="EMBL" id="QVTD01000003">
    <property type="protein sequence ID" value="RFU64872.1"/>
    <property type="molecule type" value="Genomic_DNA"/>
</dbReference>
<evidence type="ECO:0000256" key="4">
    <source>
        <dbReference type="ARBA" id="ARBA00023015"/>
    </source>
</evidence>
<dbReference type="PROSITE" id="PS50045">
    <property type="entry name" value="SIGMA54_INTERACT_4"/>
    <property type="match status" value="1"/>
</dbReference>
<dbReference type="PANTHER" id="PTHR32071">
    <property type="entry name" value="TRANSCRIPTIONAL REGULATORY PROTEIN"/>
    <property type="match status" value="1"/>
</dbReference>
<evidence type="ECO:0000256" key="7">
    <source>
        <dbReference type="ARBA" id="ARBA00029500"/>
    </source>
</evidence>
<keyword evidence="6" id="KW-0804">Transcription</keyword>
<dbReference type="Pfam" id="PF00989">
    <property type="entry name" value="PAS"/>
    <property type="match status" value="1"/>
</dbReference>
<feature type="domain" description="PAS" evidence="9">
    <location>
        <begin position="117"/>
        <end position="167"/>
    </location>
</feature>
<evidence type="ECO:0000313" key="11">
    <source>
        <dbReference type="EMBL" id="RFU64872.1"/>
    </source>
</evidence>
<dbReference type="PANTHER" id="PTHR32071:SF57">
    <property type="entry name" value="C4-DICARBOXYLATE TRANSPORT TRANSCRIPTIONAL REGULATORY PROTEIN DCTD"/>
    <property type="match status" value="1"/>
</dbReference>
<dbReference type="GO" id="GO:0006355">
    <property type="term" value="P:regulation of DNA-templated transcription"/>
    <property type="evidence" value="ECO:0007669"/>
    <property type="project" value="InterPro"/>
</dbReference>
<keyword evidence="4" id="KW-0805">Transcription regulation</keyword>
<dbReference type="GO" id="GO:0005524">
    <property type="term" value="F:ATP binding"/>
    <property type="evidence" value="ECO:0007669"/>
    <property type="project" value="UniProtKB-KW"/>
</dbReference>
<name>A0A372LFX4_9BACI</name>
<accession>A0A372LFX4</accession>
<evidence type="ECO:0000256" key="6">
    <source>
        <dbReference type="ARBA" id="ARBA00023163"/>
    </source>
</evidence>
<dbReference type="InterPro" id="IPR025943">
    <property type="entry name" value="Sigma_54_int_dom_ATP-bd_2"/>
</dbReference>
<feature type="domain" description="PAC" evidence="10">
    <location>
        <begin position="184"/>
        <end position="236"/>
    </location>
</feature>
<dbReference type="Pfam" id="PF25601">
    <property type="entry name" value="AAA_lid_14"/>
    <property type="match status" value="1"/>
</dbReference>
<dbReference type="InterPro" id="IPR025662">
    <property type="entry name" value="Sigma_54_int_dom_ATP-bd_1"/>
</dbReference>
<dbReference type="Gene3D" id="3.30.450.20">
    <property type="entry name" value="PAS domain"/>
    <property type="match status" value="2"/>
</dbReference>
<dbReference type="PROSITE" id="PS00676">
    <property type="entry name" value="SIGMA54_INTERACT_2"/>
    <property type="match status" value="1"/>
</dbReference>
<reference evidence="11 12" key="1">
    <citation type="submission" date="2018-08" db="EMBL/GenBank/DDBJ databases">
        <title>Bacillus chawlae sp. nov., Bacillus glennii sp. nov., and Bacillus saganii sp. nov. Isolated from the Vehicle Assembly Building at Kennedy Space Center where the Viking Spacecraft were Assembled.</title>
        <authorList>
            <person name="Seuylemezian A."/>
            <person name="Vaishampayan P."/>
        </authorList>
    </citation>
    <scope>NUCLEOTIDE SEQUENCE [LARGE SCALE GENOMIC DNA]</scope>
    <source>
        <strain evidence="11 12">V44-8</strain>
    </source>
</reference>
<dbReference type="Gene3D" id="1.10.10.60">
    <property type="entry name" value="Homeodomain-like"/>
    <property type="match status" value="1"/>
</dbReference>
<dbReference type="SUPFAM" id="SSF52540">
    <property type="entry name" value="P-loop containing nucleoside triphosphate hydrolases"/>
    <property type="match status" value="1"/>
</dbReference>
<dbReference type="Pfam" id="PF18024">
    <property type="entry name" value="HTH_50"/>
    <property type="match status" value="1"/>
</dbReference>
<dbReference type="InterPro" id="IPR002078">
    <property type="entry name" value="Sigma_54_int"/>
</dbReference>
<dbReference type="Gene3D" id="3.40.50.300">
    <property type="entry name" value="P-loop containing nucleotide triphosphate hydrolases"/>
    <property type="match status" value="1"/>
</dbReference>
<dbReference type="PROSITE" id="PS00688">
    <property type="entry name" value="SIGMA54_INTERACT_3"/>
    <property type="match status" value="1"/>
</dbReference>
<evidence type="ECO:0000256" key="2">
    <source>
        <dbReference type="ARBA" id="ARBA00022797"/>
    </source>
</evidence>
<dbReference type="SMART" id="SM00091">
    <property type="entry name" value="PAS"/>
    <property type="match status" value="2"/>
</dbReference>
<evidence type="ECO:0000256" key="5">
    <source>
        <dbReference type="ARBA" id="ARBA00023125"/>
    </source>
</evidence>
<dbReference type="InterPro" id="IPR035965">
    <property type="entry name" value="PAS-like_dom_sf"/>
</dbReference>
<dbReference type="InterPro" id="IPR000014">
    <property type="entry name" value="PAS"/>
</dbReference>
<dbReference type="InterPro" id="IPR027417">
    <property type="entry name" value="P-loop_NTPase"/>
</dbReference>
<evidence type="ECO:0000256" key="3">
    <source>
        <dbReference type="ARBA" id="ARBA00022840"/>
    </source>
</evidence>
<dbReference type="PROSITE" id="PS50113">
    <property type="entry name" value="PAC"/>
    <property type="match status" value="1"/>
</dbReference>
<keyword evidence="3" id="KW-0067">ATP-binding</keyword>
<dbReference type="Pfam" id="PF00158">
    <property type="entry name" value="Sigma54_activat"/>
    <property type="match status" value="1"/>
</dbReference>
<dbReference type="InterPro" id="IPR013767">
    <property type="entry name" value="PAS_fold"/>
</dbReference>
<dbReference type="FunFam" id="3.40.50.300:FF:000006">
    <property type="entry name" value="DNA-binding transcriptional regulator NtrC"/>
    <property type="match status" value="1"/>
</dbReference>
<dbReference type="RefSeq" id="WP_117321048.1">
    <property type="nucleotide sequence ID" value="NZ_QVTD01000003.1"/>
</dbReference>
<keyword evidence="12" id="KW-1185">Reference proteome</keyword>
<dbReference type="SMART" id="SM00382">
    <property type="entry name" value="AAA"/>
    <property type="match status" value="1"/>
</dbReference>
<evidence type="ECO:0000256" key="1">
    <source>
        <dbReference type="ARBA" id="ARBA00022741"/>
    </source>
</evidence>
<dbReference type="AlphaFoldDB" id="A0A372LFX4"/>
<dbReference type="Gene3D" id="1.10.8.60">
    <property type="match status" value="1"/>
</dbReference>
<dbReference type="CDD" id="cd00009">
    <property type="entry name" value="AAA"/>
    <property type="match status" value="1"/>
</dbReference>
<dbReference type="SUPFAM" id="SSF46689">
    <property type="entry name" value="Homeodomain-like"/>
    <property type="match status" value="1"/>
</dbReference>
<comment type="caution">
    <text evidence="11">The sequence shown here is derived from an EMBL/GenBank/DDBJ whole genome shotgun (WGS) entry which is preliminary data.</text>
</comment>
<sequence length="573" mass="65031">MFISLEKIMDHLPFGIMVTDERGRIMFCNQATGKVLDRTAQQMQGEFINSFFSTTAIFKAIKTNIASVSHSKTETGNPLILFELPIQIDERKAGLIVLYENKAIDQLAEHSQATIELKQELEIIMNLIGEMVTITDRKGTILRVNATCEKILGLKAQDLLGRQVNELEEQGVVDFSSTKSVIREGRKITLAQTTKSGRRLVVSGYPVYNEDGTLNKVINISKDVTEEDKLSKQLEEMRQLMHYYQTEWGRVNLPGEEHIVIHSKEMEELNELAGRIADVDSTVLILGESGVGKEVLARRIHNLGVRRTKPFLKINCGAIPETLMESELFGYAKGTFTGGNREGKKGIIASANEGTLFLDEIGEMPSQLQVKLLQVLQEKKLTPLGNTMPINVDIRFIAATNRNLEKMVDEGAFREDLYYRLNVIPITIPSLRQRKEDIPLLIEHYLRLFTHKYKKSKTMENEALEILVNYSWPGNVRELQNTIERLVVTIPGDYILKKDLPSKMVNHVSQHPLVQDGLTLKQAMSQFEKNILEQAVKQSRTLKEVSERLGVDISTISRKVKKYNIQFAEMQYI</sequence>
<dbReference type="InterPro" id="IPR025944">
    <property type="entry name" value="Sigma_54_int_dom_CS"/>
</dbReference>
<dbReference type="SUPFAM" id="SSF55785">
    <property type="entry name" value="PYP-like sensor domain (PAS domain)"/>
    <property type="match status" value="2"/>
</dbReference>
<feature type="domain" description="Sigma-54 factor interaction" evidence="8">
    <location>
        <begin position="259"/>
        <end position="488"/>
    </location>
</feature>
<dbReference type="InterPro" id="IPR058031">
    <property type="entry name" value="AAA_lid_NorR"/>
</dbReference>
<dbReference type="Proteomes" id="UP000262939">
    <property type="component" value="Unassembled WGS sequence"/>
</dbReference>
<gene>
    <name evidence="11" type="ORF">D0466_02825</name>
</gene>
<dbReference type="GO" id="GO:0003677">
    <property type="term" value="F:DNA binding"/>
    <property type="evidence" value="ECO:0007669"/>
    <property type="project" value="UniProtKB-KW"/>
</dbReference>
<evidence type="ECO:0000313" key="12">
    <source>
        <dbReference type="Proteomes" id="UP000262939"/>
    </source>
</evidence>
<dbReference type="CDD" id="cd00130">
    <property type="entry name" value="PAS"/>
    <property type="match status" value="2"/>
</dbReference>
<evidence type="ECO:0000259" key="8">
    <source>
        <dbReference type="PROSITE" id="PS50045"/>
    </source>
</evidence>
<protein>
    <recommendedName>
        <fullName evidence="7">HTH-type transcriptional regulatory protein TyrR</fullName>
    </recommendedName>
</protein>
<organism evidence="11 12">
    <name type="scientific">Peribacillus glennii</name>
    <dbReference type="NCBI Taxonomy" id="2303991"/>
    <lineage>
        <taxon>Bacteria</taxon>
        <taxon>Bacillati</taxon>
        <taxon>Bacillota</taxon>
        <taxon>Bacilli</taxon>
        <taxon>Bacillales</taxon>
        <taxon>Bacillaceae</taxon>
        <taxon>Peribacillus</taxon>
    </lineage>
</organism>
<dbReference type="PROSITE" id="PS00675">
    <property type="entry name" value="SIGMA54_INTERACT_1"/>
    <property type="match status" value="1"/>
</dbReference>
<dbReference type="InterPro" id="IPR003593">
    <property type="entry name" value="AAA+_ATPase"/>
</dbReference>